<feature type="transmembrane region" description="Helical" evidence="9">
    <location>
        <begin position="80"/>
        <end position="100"/>
    </location>
</feature>
<evidence type="ECO:0000256" key="8">
    <source>
        <dbReference type="PIRNR" id="PIRNR037778"/>
    </source>
</evidence>
<keyword evidence="6 9" id="KW-1133">Transmembrane helix</keyword>
<comment type="function">
    <text evidence="8">Probably a riboflavin-binding protein that interacts with the energy-coupling factor (ECF) ABC-transporter complex.</text>
</comment>
<dbReference type="GO" id="GO:0032217">
    <property type="term" value="F:riboflavin transmembrane transporter activity"/>
    <property type="evidence" value="ECO:0007669"/>
    <property type="project" value="UniProtKB-UniRule"/>
</dbReference>
<evidence type="ECO:0000256" key="9">
    <source>
        <dbReference type="SAM" id="Phobius"/>
    </source>
</evidence>
<protein>
    <recommendedName>
        <fullName evidence="8">Riboflavin transporter</fullName>
    </recommendedName>
</protein>
<sequence length="179" mass="18992">MTAQNKTVKLAKMGMLVAISVVLVYLVHFPIFPAVAFMEYDPADIPIFIGTFAFGPMAGLLLTVVTAVLQGTTVSAGSGIYGIIMHTLATGSFVLASGFIYRGRKGKKEAALALTVGVLVMTVVMVGANLVITPIFTGWPVSAVKDVMGFIVGFNVVKAGLNAVITFFLYKRISGFLHR</sequence>
<evidence type="ECO:0000256" key="2">
    <source>
        <dbReference type="ARBA" id="ARBA00005540"/>
    </source>
</evidence>
<dbReference type="PIRSF" id="PIRSF037778">
    <property type="entry name" value="UCP037778_transp_RibU"/>
    <property type="match status" value="1"/>
</dbReference>
<dbReference type="InterPro" id="IPR025720">
    <property type="entry name" value="RibU"/>
</dbReference>
<evidence type="ECO:0000256" key="6">
    <source>
        <dbReference type="ARBA" id="ARBA00022989"/>
    </source>
</evidence>
<reference evidence="10 11" key="1">
    <citation type="submission" date="2020-02" db="EMBL/GenBank/DDBJ databases">
        <authorList>
            <person name="Kim Y.B."/>
            <person name="Roh S.W."/>
        </authorList>
    </citation>
    <scope>NUCLEOTIDE SEQUENCE [LARGE SCALE GENOMIC DNA]</scope>
    <source>
        <strain evidence="10 11">DSM 103574</strain>
    </source>
</reference>
<keyword evidence="5 9" id="KW-0812">Transmembrane</keyword>
<dbReference type="RefSeq" id="WP_163067651.1">
    <property type="nucleotide sequence ID" value="NZ_CP048649.1"/>
</dbReference>
<keyword evidence="3 8" id="KW-0813">Transport</keyword>
<feature type="transmembrane region" description="Helical" evidence="9">
    <location>
        <begin position="15"/>
        <end position="38"/>
    </location>
</feature>
<accession>A0A858BWU8</accession>
<dbReference type="PANTHER" id="PTHR38438">
    <property type="entry name" value="RIBOFLAVIN TRANSPORTER RIBU"/>
    <property type="match status" value="1"/>
</dbReference>
<evidence type="ECO:0000313" key="11">
    <source>
        <dbReference type="Proteomes" id="UP000466848"/>
    </source>
</evidence>
<keyword evidence="11" id="KW-1185">Reference proteome</keyword>
<dbReference type="AlphaFoldDB" id="A0A858BWU8"/>
<dbReference type="Pfam" id="PF12822">
    <property type="entry name" value="ECF_trnsprt"/>
    <property type="match status" value="1"/>
</dbReference>
<dbReference type="KEGG" id="abut:Ami103574_14420"/>
<comment type="similarity">
    <text evidence="2 8">Belongs to the prokaryotic riboflavin transporter (P-RFT) (TC 2.A.87) family.</text>
</comment>
<evidence type="ECO:0000256" key="4">
    <source>
        <dbReference type="ARBA" id="ARBA00022475"/>
    </source>
</evidence>
<evidence type="ECO:0000256" key="5">
    <source>
        <dbReference type="ARBA" id="ARBA00022692"/>
    </source>
</evidence>
<evidence type="ECO:0000256" key="1">
    <source>
        <dbReference type="ARBA" id="ARBA00004651"/>
    </source>
</evidence>
<dbReference type="GO" id="GO:0005886">
    <property type="term" value="C:plasma membrane"/>
    <property type="evidence" value="ECO:0007669"/>
    <property type="project" value="UniProtKB-SubCell"/>
</dbReference>
<comment type="subcellular location">
    <subcellularLocation>
        <location evidence="1">Cell membrane</location>
        <topology evidence="1">Multi-pass membrane protein</topology>
    </subcellularLocation>
</comment>
<dbReference type="Proteomes" id="UP000466848">
    <property type="component" value="Chromosome"/>
</dbReference>
<feature type="transmembrane region" description="Helical" evidence="9">
    <location>
        <begin position="112"/>
        <end position="136"/>
    </location>
</feature>
<dbReference type="PANTHER" id="PTHR38438:SF1">
    <property type="entry name" value="RIBOFLAVIN TRANSPORTER RIBU"/>
    <property type="match status" value="1"/>
</dbReference>
<keyword evidence="4 8" id="KW-1003">Cell membrane</keyword>
<organism evidence="10 11">
    <name type="scientific">Aminipila butyrica</name>
    <dbReference type="NCBI Taxonomy" id="433296"/>
    <lineage>
        <taxon>Bacteria</taxon>
        <taxon>Bacillati</taxon>
        <taxon>Bacillota</taxon>
        <taxon>Clostridia</taxon>
        <taxon>Peptostreptococcales</taxon>
        <taxon>Anaerovoracaceae</taxon>
        <taxon>Aminipila</taxon>
    </lineage>
</organism>
<dbReference type="EMBL" id="CP048649">
    <property type="protein sequence ID" value="QIB70413.1"/>
    <property type="molecule type" value="Genomic_DNA"/>
</dbReference>
<evidence type="ECO:0000256" key="3">
    <source>
        <dbReference type="ARBA" id="ARBA00022448"/>
    </source>
</evidence>
<gene>
    <name evidence="10" type="ORF">Ami103574_14420</name>
</gene>
<evidence type="ECO:0000313" key="10">
    <source>
        <dbReference type="EMBL" id="QIB70413.1"/>
    </source>
</evidence>
<feature type="transmembrane region" description="Helical" evidence="9">
    <location>
        <begin position="148"/>
        <end position="170"/>
    </location>
</feature>
<dbReference type="InterPro" id="IPR024529">
    <property type="entry name" value="ECF_trnsprt_substrate-spec"/>
</dbReference>
<name>A0A858BWU8_9FIRM</name>
<feature type="transmembrane region" description="Helical" evidence="9">
    <location>
        <begin position="45"/>
        <end position="68"/>
    </location>
</feature>
<dbReference type="Gene3D" id="1.10.1760.20">
    <property type="match status" value="1"/>
</dbReference>
<proteinExistence type="inferred from homology"/>
<evidence type="ECO:0000256" key="7">
    <source>
        <dbReference type="ARBA" id="ARBA00023136"/>
    </source>
</evidence>
<keyword evidence="7 8" id="KW-0472">Membrane</keyword>